<proteinExistence type="predicted"/>
<feature type="domain" description="CHHC U11-48K-type" evidence="5">
    <location>
        <begin position="32"/>
        <end position="59"/>
    </location>
</feature>
<dbReference type="EMBL" id="QDEB01100535">
    <property type="protein sequence ID" value="RZC32049.1"/>
    <property type="molecule type" value="Genomic_DNA"/>
</dbReference>
<feature type="non-terminal residue" evidence="6">
    <location>
        <position position="158"/>
    </location>
</feature>
<evidence type="ECO:0000256" key="4">
    <source>
        <dbReference type="SAM" id="MobiDB-lite"/>
    </source>
</evidence>
<dbReference type="PROSITE" id="PS51800">
    <property type="entry name" value="ZF_CHHC_U11_48K"/>
    <property type="match status" value="2"/>
</dbReference>
<evidence type="ECO:0000256" key="1">
    <source>
        <dbReference type="ARBA" id="ARBA00022723"/>
    </source>
</evidence>
<protein>
    <submittedName>
        <fullName evidence="6">D7</fullName>
    </submittedName>
</protein>
<dbReference type="InterPro" id="IPR051591">
    <property type="entry name" value="UPF0224_FAM112_RNA_Proc"/>
</dbReference>
<name>A0A482VHJ1_ASBVE</name>
<keyword evidence="7" id="KW-1185">Reference proteome</keyword>
<feature type="compositionally biased region" description="Polar residues" evidence="4">
    <location>
        <begin position="134"/>
        <end position="145"/>
    </location>
</feature>
<keyword evidence="2" id="KW-0863">Zinc-finger</keyword>
<dbReference type="SUPFAM" id="SSF57667">
    <property type="entry name" value="beta-beta-alpha zinc fingers"/>
    <property type="match status" value="1"/>
</dbReference>
<dbReference type="OrthoDB" id="5839404at2759"/>
<gene>
    <name evidence="6" type="ORF">BDFB_002264</name>
</gene>
<dbReference type="Pfam" id="PF05253">
    <property type="entry name" value="zf-U11-48K"/>
    <property type="match status" value="2"/>
</dbReference>
<dbReference type="InterPro" id="IPR036236">
    <property type="entry name" value="Znf_C2H2_sf"/>
</dbReference>
<evidence type="ECO:0000256" key="2">
    <source>
        <dbReference type="ARBA" id="ARBA00022771"/>
    </source>
</evidence>
<evidence type="ECO:0000259" key="5">
    <source>
        <dbReference type="PROSITE" id="PS51800"/>
    </source>
</evidence>
<evidence type="ECO:0000313" key="6">
    <source>
        <dbReference type="EMBL" id="RZC32049.1"/>
    </source>
</evidence>
<evidence type="ECO:0000313" key="7">
    <source>
        <dbReference type="Proteomes" id="UP000292052"/>
    </source>
</evidence>
<keyword evidence="3" id="KW-0862">Zinc</keyword>
<reference evidence="6 7" key="1">
    <citation type="submission" date="2017-03" db="EMBL/GenBank/DDBJ databases">
        <title>Genome of the blue death feigning beetle - Asbolus verrucosus.</title>
        <authorList>
            <person name="Rider S.D."/>
        </authorList>
    </citation>
    <scope>NUCLEOTIDE SEQUENCE [LARGE SCALE GENOMIC DNA]</scope>
    <source>
        <strain evidence="6">Butters</strain>
        <tissue evidence="6">Head and leg muscle</tissue>
    </source>
</reference>
<sequence length="158" mass="18587">MLCPYDSSHHIRRCKMSFHLVKCKKNHGEQKMVPCDFDATHMIPEPELQYHHQSCPNRKTIEARITKSRTGSENKFPVQNIQVTVSENWDDNYYPSYDPVKYSERNDVLRHMDVESEAKRKNFRLGERQRLNELSKQNQSPSRVPSSDDAVNLPSRLK</sequence>
<dbReference type="PANTHER" id="PTHR21402">
    <property type="entry name" value="GAMETOCYTE SPECIFIC FACTOR 1-RELATED"/>
    <property type="match status" value="1"/>
</dbReference>
<feature type="region of interest" description="Disordered" evidence="4">
    <location>
        <begin position="117"/>
        <end position="158"/>
    </location>
</feature>
<comment type="caution">
    <text evidence="6">The sequence shown here is derived from an EMBL/GenBank/DDBJ whole genome shotgun (WGS) entry which is preliminary data.</text>
</comment>
<dbReference type="GO" id="GO:0008270">
    <property type="term" value="F:zinc ion binding"/>
    <property type="evidence" value="ECO:0007669"/>
    <property type="project" value="UniProtKB-KW"/>
</dbReference>
<organism evidence="6 7">
    <name type="scientific">Asbolus verrucosus</name>
    <name type="common">Desert ironclad beetle</name>
    <dbReference type="NCBI Taxonomy" id="1661398"/>
    <lineage>
        <taxon>Eukaryota</taxon>
        <taxon>Metazoa</taxon>
        <taxon>Ecdysozoa</taxon>
        <taxon>Arthropoda</taxon>
        <taxon>Hexapoda</taxon>
        <taxon>Insecta</taxon>
        <taxon>Pterygota</taxon>
        <taxon>Neoptera</taxon>
        <taxon>Endopterygota</taxon>
        <taxon>Coleoptera</taxon>
        <taxon>Polyphaga</taxon>
        <taxon>Cucujiformia</taxon>
        <taxon>Tenebrionidae</taxon>
        <taxon>Pimeliinae</taxon>
        <taxon>Asbolus</taxon>
    </lineage>
</organism>
<keyword evidence="1" id="KW-0479">Metal-binding</keyword>
<feature type="compositionally biased region" description="Basic and acidic residues" evidence="4">
    <location>
        <begin position="117"/>
        <end position="133"/>
    </location>
</feature>
<dbReference type="AlphaFoldDB" id="A0A482VHJ1"/>
<dbReference type="PANTHER" id="PTHR21402:SF5">
    <property type="entry name" value="GAMETOCYTE SPECIFIC FACTOR 1"/>
    <property type="match status" value="1"/>
</dbReference>
<accession>A0A482VHJ1</accession>
<dbReference type="InterPro" id="IPR022776">
    <property type="entry name" value="TRM13/UPF0224_CHHC_Znf_dom"/>
</dbReference>
<feature type="domain" description="CHHC U11-48K-type" evidence="5">
    <location>
        <begin position="1"/>
        <end position="27"/>
    </location>
</feature>
<dbReference type="Proteomes" id="UP000292052">
    <property type="component" value="Unassembled WGS sequence"/>
</dbReference>
<evidence type="ECO:0000256" key="3">
    <source>
        <dbReference type="ARBA" id="ARBA00022833"/>
    </source>
</evidence>